<evidence type="ECO:0000313" key="5">
    <source>
        <dbReference type="Proteomes" id="UP000321726"/>
    </source>
</evidence>
<dbReference type="GO" id="GO:1990281">
    <property type="term" value="C:efflux pump complex"/>
    <property type="evidence" value="ECO:0007669"/>
    <property type="project" value="TreeGrafter"/>
</dbReference>
<reference evidence="2 5" key="2">
    <citation type="submission" date="2019-07" db="EMBL/GenBank/DDBJ databases">
        <title>Whole genome shotgun sequence of Halomonas cupida NBRC 102219.</title>
        <authorList>
            <person name="Hosoyama A."/>
            <person name="Uohara A."/>
            <person name="Ohji S."/>
            <person name="Ichikawa N."/>
        </authorList>
    </citation>
    <scope>NUCLEOTIDE SEQUENCE [LARGE SCALE GENOMIC DNA]</scope>
    <source>
        <strain evidence="2 5">NBRC 102219</strain>
    </source>
</reference>
<dbReference type="SUPFAM" id="SSF111369">
    <property type="entry name" value="HlyD-like secretion proteins"/>
    <property type="match status" value="1"/>
</dbReference>
<dbReference type="PANTHER" id="PTHR30469:SF15">
    <property type="entry name" value="HLYD FAMILY OF SECRETION PROTEINS"/>
    <property type="match status" value="1"/>
</dbReference>
<dbReference type="PANTHER" id="PTHR30469">
    <property type="entry name" value="MULTIDRUG RESISTANCE PROTEIN MDTA"/>
    <property type="match status" value="1"/>
</dbReference>
<organism evidence="3 4">
    <name type="scientific">Halomonas cupida</name>
    <dbReference type="NCBI Taxonomy" id="44933"/>
    <lineage>
        <taxon>Bacteria</taxon>
        <taxon>Pseudomonadati</taxon>
        <taxon>Pseudomonadota</taxon>
        <taxon>Gammaproteobacteria</taxon>
        <taxon>Oceanospirillales</taxon>
        <taxon>Halomonadaceae</taxon>
        <taxon>Halomonas</taxon>
    </lineage>
</organism>
<accession>A0A1M7B6I6</accession>
<proteinExistence type="predicted"/>
<dbReference type="Gene3D" id="1.10.287.470">
    <property type="entry name" value="Helix hairpin bin"/>
    <property type="match status" value="1"/>
</dbReference>
<evidence type="ECO:0000313" key="4">
    <source>
        <dbReference type="Proteomes" id="UP000184123"/>
    </source>
</evidence>
<protein>
    <submittedName>
        <fullName evidence="3">HlyD family secretion protein</fullName>
    </submittedName>
</protein>
<feature type="coiled-coil region" evidence="1">
    <location>
        <begin position="105"/>
        <end position="219"/>
    </location>
</feature>
<dbReference type="Gene3D" id="2.40.50.100">
    <property type="match status" value="1"/>
</dbReference>
<gene>
    <name evidence="2" type="ORF">HCU01_00740</name>
    <name evidence="3" type="ORF">SAMN05660971_00777</name>
</gene>
<dbReference type="Proteomes" id="UP000321726">
    <property type="component" value="Unassembled WGS sequence"/>
</dbReference>
<dbReference type="EMBL" id="FRCA01000001">
    <property type="protein sequence ID" value="SHL50561.1"/>
    <property type="molecule type" value="Genomic_DNA"/>
</dbReference>
<dbReference type="Gene3D" id="2.40.30.170">
    <property type="match status" value="1"/>
</dbReference>
<dbReference type="OrthoDB" id="8524475at2"/>
<keyword evidence="1" id="KW-0175">Coiled coil</keyword>
<sequence length="416" mass="44940">MGKRLLPLLVVALGIGMFVLLQVTRTPPPAVDVAERAWPVSTVEVSLGTHHSHVSLYGEVVAPGRVTITAPLPGRIAERPVMEGSRVEAGDLLVALDDDDIQPVVVQAEAELARIEAELEAQHVRFASDTEVLTRENELLANARQQVERMRSLVRRNLASRAELDQYENDIARAEVTRLTRQGELNQQPARVAELEAQRAAARAQLNEARRDAERARAHAEFAAIVTELAVAPGDRVREGDALLDIIPLQGMEVRARVSADLEPELLEALAASSALVAHDSQGNRYRLRGMAGVGDPAGTEAIFTSDRPPLWLRPGKLVTLSLERPATEASLAVPHDALYGNDLLYIVEESRLLPLPVTYVGEIPGPDGSPWALVKGSELVDGQRVVTTHLPNAVDGLAVEPVPVDSGARESEDAP</sequence>
<name>A0A1M7B6I6_9GAMM</name>
<dbReference type="AlphaFoldDB" id="A0A1M7B6I6"/>
<evidence type="ECO:0000256" key="1">
    <source>
        <dbReference type="SAM" id="Coils"/>
    </source>
</evidence>
<dbReference type="GO" id="GO:0015562">
    <property type="term" value="F:efflux transmembrane transporter activity"/>
    <property type="evidence" value="ECO:0007669"/>
    <property type="project" value="TreeGrafter"/>
</dbReference>
<dbReference type="RefSeq" id="WP_073433645.1">
    <property type="nucleotide sequence ID" value="NZ_BJXU01000003.1"/>
</dbReference>
<evidence type="ECO:0000313" key="3">
    <source>
        <dbReference type="EMBL" id="SHL50561.1"/>
    </source>
</evidence>
<dbReference type="STRING" id="44933.SAMN05660971_00777"/>
<evidence type="ECO:0000313" key="2">
    <source>
        <dbReference type="EMBL" id="GEN22125.1"/>
    </source>
</evidence>
<dbReference type="Proteomes" id="UP000184123">
    <property type="component" value="Unassembled WGS sequence"/>
</dbReference>
<reference evidence="3 4" key="1">
    <citation type="submission" date="2016-11" db="EMBL/GenBank/DDBJ databases">
        <authorList>
            <person name="Jaros S."/>
            <person name="Januszkiewicz K."/>
            <person name="Wedrychowicz H."/>
        </authorList>
    </citation>
    <scope>NUCLEOTIDE SEQUENCE [LARGE SCALE GENOMIC DNA]</scope>
    <source>
        <strain evidence="3 4">DSM 4740</strain>
    </source>
</reference>
<keyword evidence="5" id="KW-1185">Reference proteome</keyword>
<dbReference type="EMBL" id="BJXU01000003">
    <property type="protein sequence ID" value="GEN22125.1"/>
    <property type="molecule type" value="Genomic_DNA"/>
</dbReference>